<protein>
    <submittedName>
        <fullName evidence="5">Helix-turn-helix domain-containing protein</fullName>
    </submittedName>
</protein>
<evidence type="ECO:0000256" key="1">
    <source>
        <dbReference type="ARBA" id="ARBA00023015"/>
    </source>
</evidence>
<accession>A0ABP9NAD1</accession>
<dbReference type="InterPro" id="IPR002577">
    <property type="entry name" value="HTH_HxlR"/>
</dbReference>
<evidence type="ECO:0000313" key="6">
    <source>
        <dbReference type="Proteomes" id="UP001500171"/>
    </source>
</evidence>
<sequence length="107" mass="12319">MKQAIPIIDKKPFEYTLSIIAGKWKMKIIYLLIGCEIARYGEIKRSIAGITHKMLSAQLKELEHDGIIHRKEYPQIPPKVEYSLTAKGKSLKQLITDICQWGIENDH</sequence>
<keyword evidence="2" id="KW-0238">DNA-binding</keyword>
<dbReference type="RefSeq" id="WP_345491751.1">
    <property type="nucleotide sequence ID" value="NZ_BAABHY010000005.1"/>
</dbReference>
<dbReference type="EMBL" id="BAABHY010000005">
    <property type="protein sequence ID" value="GAA5112765.1"/>
    <property type="molecule type" value="Genomic_DNA"/>
</dbReference>
<dbReference type="Proteomes" id="UP001500171">
    <property type="component" value="Unassembled WGS sequence"/>
</dbReference>
<name>A0ABP9NAD1_9GAMM</name>
<dbReference type="InterPro" id="IPR036388">
    <property type="entry name" value="WH-like_DNA-bd_sf"/>
</dbReference>
<evidence type="ECO:0000313" key="5">
    <source>
        <dbReference type="EMBL" id="GAA5112765.1"/>
    </source>
</evidence>
<dbReference type="Pfam" id="PF01638">
    <property type="entry name" value="HxlR"/>
    <property type="match status" value="1"/>
</dbReference>
<evidence type="ECO:0000256" key="2">
    <source>
        <dbReference type="ARBA" id="ARBA00023125"/>
    </source>
</evidence>
<organism evidence="5 6">
    <name type="scientific">Orbus sasakiae</name>
    <dbReference type="NCBI Taxonomy" id="1078475"/>
    <lineage>
        <taxon>Bacteria</taxon>
        <taxon>Pseudomonadati</taxon>
        <taxon>Pseudomonadota</taxon>
        <taxon>Gammaproteobacteria</taxon>
        <taxon>Orbales</taxon>
        <taxon>Orbaceae</taxon>
        <taxon>Orbus</taxon>
    </lineage>
</organism>
<gene>
    <name evidence="5" type="ORF">GCM10023211_19890</name>
</gene>
<keyword evidence="3" id="KW-0804">Transcription</keyword>
<dbReference type="Gene3D" id="1.10.10.10">
    <property type="entry name" value="Winged helix-like DNA-binding domain superfamily/Winged helix DNA-binding domain"/>
    <property type="match status" value="1"/>
</dbReference>
<dbReference type="SUPFAM" id="SSF46785">
    <property type="entry name" value="Winged helix' DNA-binding domain"/>
    <property type="match status" value="1"/>
</dbReference>
<evidence type="ECO:0000259" key="4">
    <source>
        <dbReference type="PROSITE" id="PS51118"/>
    </source>
</evidence>
<feature type="domain" description="HTH hxlR-type" evidence="4">
    <location>
        <begin position="11"/>
        <end position="107"/>
    </location>
</feature>
<dbReference type="PROSITE" id="PS51118">
    <property type="entry name" value="HTH_HXLR"/>
    <property type="match status" value="1"/>
</dbReference>
<comment type="caution">
    <text evidence="5">The sequence shown here is derived from an EMBL/GenBank/DDBJ whole genome shotgun (WGS) entry which is preliminary data.</text>
</comment>
<dbReference type="PANTHER" id="PTHR33204">
    <property type="entry name" value="TRANSCRIPTIONAL REGULATOR, MARR FAMILY"/>
    <property type="match status" value="1"/>
</dbReference>
<reference evidence="6" key="1">
    <citation type="journal article" date="2019" name="Int. J. Syst. Evol. Microbiol.">
        <title>The Global Catalogue of Microorganisms (GCM) 10K type strain sequencing project: providing services to taxonomists for standard genome sequencing and annotation.</title>
        <authorList>
            <consortium name="The Broad Institute Genomics Platform"/>
            <consortium name="The Broad Institute Genome Sequencing Center for Infectious Disease"/>
            <person name="Wu L."/>
            <person name="Ma J."/>
        </authorList>
    </citation>
    <scope>NUCLEOTIDE SEQUENCE [LARGE SCALE GENOMIC DNA]</scope>
    <source>
        <strain evidence="6">JCM 18050</strain>
    </source>
</reference>
<keyword evidence="1" id="KW-0805">Transcription regulation</keyword>
<evidence type="ECO:0000256" key="3">
    <source>
        <dbReference type="ARBA" id="ARBA00023163"/>
    </source>
</evidence>
<dbReference type="InterPro" id="IPR036390">
    <property type="entry name" value="WH_DNA-bd_sf"/>
</dbReference>
<keyword evidence="6" id="KW-1185">Reference proteome</keyword>
<proteinExistence type="predicted"/>
<dbReference type="PANTHER" id="PTHR33204:SF29">
    <property type="entry name" value="TRANSCRIPTIONAL REGULATOR"/>
    <property type="match status" value="1"/>
</dbReference>